<reference evidence="2 3" key="1">
    <citation type="submission" date="2019-10" db="EMBL/GenBank/DDBJ databases">
        <title>Gracilibacillus sp. nov. isolated from rice seeds.</title>
        <authorList>
            <person name="He S."/>
        </authorList>
    </citation>
    <scope>NUCLEOTIDE SEQUENCE [LARGE SCALE GENOMIC DNA]</scope>
    <source>
        <strain evidence="2 3">TD8</strain>
    </source>
</reference>
<evidence type="ECO:0000313" key="2">
    <source>
        <dbReference type="EMBL" id="KAB8139028.1"/>
    </source>
</evidence>
<protein>
    <submittedName>
        <fullName evidence="2">DUF3267 domain-containing protein</fullName>
    </submittedName>
</protein>
<evidence type="ECO:0000313" key="3">
    <source>
        <dbReference type="Proteomes" id="UP000480246"/>
    </source>
</evidence>
<evidence type="ECO:0000256" key="1">
    <source>
        <dbReference type="SAM" id="Phobius"/>
    </source>
</evidence>
<comment type="caution">
    <text evidence="2">The sequence shown here is derived from an EMBL/GenBank/DDBJ whole genome shotgun (WGS) entry which is preliminary data.</text>
</comment>
<name>A0A7C8GVL6_9BACI</name>
<dbReference type="AlphaFoldDB" id="A0A7C8GVL6"/>
<feature type="transmembrane region" description="Helical" evidence="1">
    <location>
        <begin position="18"/>
        <end position="37"/>
    </location>
</feature>
<keyword evidence="1" id="KW-0812">Transmembrane</keyword>
<dbReference type="Pfam" id="PF11667">
    <property type="entry name" value="DUF3267"/>
    <property type="match status" value="1"/>
</dbReference>
<dbReference type="EMBL" id="WEID01000008">
    <property type="protein sequence ID" value="KAB8139028.1"/>
    <property type="molecule type" value="Genomic_DNA"/>
</dbReference>
<organism evidence="2 3">
    <name type="scientific">Gracilibacillus oryzae</name>
    <dbReference type="NCBI Taxonomy" id="1672701"/>
    <lineage>
        <taxon>Bacteria</taxon>
        <taxon>Bacillati</taxon>
        <taxon>Bacillota</taxon>
        <taxon>Bacilli</taxon>
        <taxon>Bacillales</taxon>
        <taxon>Bacillaceae</taxon>
        <taxon>Gracilibacillus</taxon>
    </lineage>
</organism>
<dbReference type="Proteomes" id="UP000480246">
    <property type="component" value="Unassembled WGS sequence"/>
</dbReference>
<keyword evidence="1" id="KW-0472">Membrane</keyword>
<keyword evidence="1" id="KW-1133">Transmembrane helix</keyword>
<gene>
    <name evidence="2" type="ORF">F9U64_02195</name>
</gene>
<feature type="transmembrane region" description="Helical" evidence="1">
    <location>
        <begin position="107"/>
        <end position="129"/>
    </location>
</feature>
<proteinExistence type="predicted"/>
<feature type="transmembrane region" description="Helical" evidence="1">
    <location>
        <begin position="135"/>
        <end position="154"/>
    </location>
</feature>
<sequence length="179" mass="20661">MNCWDTINVEKNLGFRRIMILSFIFGLISFISLYLPITFVHTNAVIKDYGFIPLIVGLACLPLLHKIFHIIPLKCVNRKVKLSWSFEMKIIPNFKVCANTKTNKPTLLIALLSPTIFITVPCIVAGFLYSSYYPYFLLYAAINLSLSYVDFIYIKHLWNAPRKCIISNDEKGYDILIQR</sequence>
<dbReference type="OrthoDB" id="2360495at2"/>
<feature type="transmembrane region" description="Helical" evidence="1">
    <location>
        <begin position="49"/>
        <end position="71"/>
    </location>
</feature>
<keyword evidence="3" id="KW-1185">Reference proteome</keyword>
<accession>A0A7C8GVL6</accession>
<dbReference type="InterPro" id="IPR021683">
    <property type="entry name" value="DUF3267"/>
</dbReference>